<dbReference type="InterPro" id="IPR002410">
    <property type="entry name" value="Peptidase_S33"/>
</dbReference>
<keyword evidence="8" id="KW-1185">Reference proteome</keyword>
<dbReference type="InterPro" id="IPR000073">
    <property type="entry name" value="AB_hydrolase_1"/>
</dbReference>
<evidence type="ECO:0000256" key="1">
    <source>
        <dbReference type="ARBA" id="ARBA00010088"/>
    </source>
</evidence>
<organism evidence="7 8">
    <name type="scientific">Conexibacter arvalis</name>
    <dbReference type="NCBI Taxonomy" id="912552"/>
    <lineage>
        <taxon>Bacteria</taxon>
        <taxon>Bacillati</taxon>
        <taxon>Actinomycetota</taxon>
        <taxon>Thermoleophilia</taxon>
        <taxon>Solirubrobacterales</taxon>
        <taxon>Conexibacteraceae</taxon>
        <taxon>Conexibacter</taxon>
    </lineage>
</organism>
<name>A0A840IEN5_9ACTN</name>
<proteinExistence type="inferred from homology"/>
<dbReference type="InterPro" id="IPR013595">
    <property type="entry name" value="Pept_S33_TAP-like_C"/>
</dbReference>
<dbReference type="Proteomes" id="UP000585272">
    <property type="component" value="Unassembled WGS sequence"/>
</dbReference>
<dbReference type="GO" id="GO:0006508">
    <property type="term" value="P:proteolysis"/>
    <property type="evidence" value="ECO:0007669"/>
    <property type="project" value="InterPro"/>
</dbReference>
<feature type="chain" id="PRO_5032386305" evidence="4">
    <location>
        <begin position="43"/>
        <end position="672"/>
    </location>
</feature>
<feature type="domain" description="AB hydrolase-1" evidence="5">
    <location>
        <begin position="115"/>
        <end position="223"/>
    </location>
</feature>
<feature type="compositionally biased region" description="Low complexity" evidence="3">
    <location>
        <begin position="646"/>
        <end position="666"/>
    </location>
</feature>
<evidence type="ECO:0000259" key="6">
    <source>
        <dbReference type="Pfam" id="PF08386"/>
    </source>
</evidence>
<sequence length="672" mass="68200">MRAARRGSAGVLRAATRRLASALVAAVAAAIALTGATGAAGAAEPLALHACGDEARDRSRCGTVRVPLDRGGALPGSIDLRVRLLDPRSGEPGATVVALAGGPGQAATPLLEQIVSGLGAAGRSRRVVTFDQRGTGLSGRLACPAISDARLTLAETVARCAQQLGPRRTAYTTAATVADVEAVREALGAERIVLYGTSYGTKVALDYAAAHPERVERLLLDSVVPPTGADPFLRSTLVAVKRVLGGLCAGRGCPFTRAPTADVAALVRRLARAPLRGSALDGGGRPRPVTIARVDLLGLLLQGDLDAYLRAALPAAVTAALRGDAAPLLRLAFGQRGGEEGSRRDSDALYLATTCEDGAVPWPAGTPPEQRRAAVNAAAAAIPDAAFAPFDRATIRSLGTADLCRGWPESPISQPSGALPDVPALLLSGDDDLRTPRDDAEAVAGQLPRAVVLHVPNTGHGVLASDPTDCAQRAAIAFLDGGTPASCRQRRRLLRPSAPPPRRLADLRPPRGTLGHAGRTVAAVLLTYGDAVDQVVARTLQSGGAVASFGGLRAGSATLDPRRGLRLRGYSYVPGVTIGGTVRPEEPQLTLTVGGAAAARGSVTLSADGLRGRLGGRTVRLPAAALRAASAAVAGAAGELPPPRLGAAPPTVAGAAAAGPRSPRPGALGGRR</sequence>
<evidence type="ECO:0000256" key="3">
    <source>
        <dbReference type="SAM" id="MobiDB-lite"/>
    </source>
</evidence>
<dbReference type="Pfam" id="PF08386">
    <property type="entry name" value="Abhydrolase_4"/>
    <property type="match status" value="1"/>
</dbReference>
<dbReference type="AlphaFoldDB" id="A0A840IEN5"/>
<dbReference type="EMBL" id="JACHNU010000003">
    <property type="protein sequence ID" value="MBB4663289.1"/>
    <property type="molecule type" value="Genomic_DNA"/>
</dbReference>
<dbReference type="InterPro" id="IPR051601">
    <property type="entry name" value="Serine_prot/Carboxylest_S33"/>
</dbReference>
<reference evidence="7 8" key="1">
    <citation type="submission" date="2020-08" db="EMBL/GenBank/DDBJ databases">
        <title>Genomic Encyclopedia of Archaeal and Bacterial Type Strains, Phase II (KMG-II): from individual species to whole genera.</title>
        <authorList>
            <person name="Goeker M."/>
        </authorList>
    </citation>
    <scope>NUCLEOTIDE SEQUENCE [LARGE SCALE GENOMIC DNA]</scope>
    <source>
        <strain evidence="7 8">DSM 23288</strain>
    </source>
</reference>
<comment type="similarity">
    <text evidence="1">Belongs to the peptidase S33 family.</text>
</comment>
<dbReference type="PANTHER" id="PTHR43248">
    <property type="entry name" value="2-SUCCINYL-6-HYDROXY-2,4-CYCLOHEXADIENE-1-CARBOXYLATE SYNTHASE"/>
    <property type="match status" value="1"/>
</dbReference>
<evidence type="ECO:0000313" key="7">
    <source>
        <dbReference type="EMBL" id="MBB4663289.1"/>
    </source>
</evidence>
<dbReference type="PANTHER" id="PTHR43248:SF25">
    <property type="entry name" value="AB HYDROLASE-1 DOMAIN-CONTAINING PROTEIN-RELATED"/>
    <property type="match status" value="1"/>
</dbReference>
<gene>
    <name evidence="7" type="ORF">BDZ31_002878</name>
</gene>
<dbReference type="RefSeq" id="WP_183343010.1">
    <property type="nucleotide sequence ID" value="NZ_JACHNU010000003.1"/>
</dbReference>
<dbReference type="Gene3D" id="3.40.50.1820">
    <property type="entry name" value="alpha/beta hydrolase"/>
    <property type="match status" value="1"/>
</dbReference>
<evidence type="ECO:0000256" key="2">
    <source>
        <dbReference type="ARBA" id="ARBA00022801"/>
    </source>
</evidence>
<keyword evidence="2" id="KW-0378">Hydrolase</keyword>
<protein>
    <submittedName>
        <fullName evidence="7">Pimeloyl-ACP methyl ester carboxylesterase</fullName>
    </submittedName>
</protein>
<comment type="caution">
    <text evidence="7">The sequence shown here is derived from an EMBL/GenBank/DDBJ whole genome shotgun (WGS) entry which is preliminary data.</text>
</comment>
<dbReference type="SUPFAM" id="SSF53474">
    <property type="entry name" value="alpha/beta-Hydrolases"/>
    <property type="match status" value="1"/>
</dbReference>
<evidence type="ECO:0000313" key="8">
    <source>
        <dbReference type="Proteomes" id="UP000585272"/>
    </source>
</evidence>
<keyword evidence="4" id="KW-0732">Signal</keyword>
<evidence type="ECO:0000256" key="4">
    <source>
        <dbReference type="SAM" id="SignalP"/>
    </source>
</evidence>
<feature type="domain" description="Peptidase S33 tripeptidyl aminopeptidase-like C-terminal" evidence="6">
    <location>
        <begin position="402"/>
        <end position="483"/>
    </location>
</feature>
<evidence type="ECO:0000259" key="5">
    <source>
        <dbReference type="Pfam" id="PF00561"/>
    </source>
</evidence>
<feature type="region of interest" description="Disordered" evidence="3">
    <location>
        <begin position="637"/>
        <end position="672"/>
    </location>
</feature>
<dbReference type="Pfam" id="PF00561">
    <property type="entry name" value="Abhydrolase_1"/>
    <property type="match status" value="1"/>
</dbReference>
<dbReference type="PRINTS" id="PR00793">
    <property type="entry name" value="PROAMNOPTASE"/>
</dbReference>
<accession>A0A840IEN5</accession>
<dbReference type="GO" id="GO:0004177">
    <property type="term" value="F:aminopeptidase activity"/>
    <property type="evidence" value="ECO:0007669"/>
    <property type="project" value="UniProtKB-EC"/>
</dbReference>
<dbReference type="InterPro" id="IPR029058">
    <property type="entry name" value="AB_hydrolase_fold"/>
</dbReference>
<feature type="signal peptide" evidence="4">
    <location>
        <begin position="1"/>
        <end position="42"/>
    </location>
</feature>